<accession>A0ABY9WPQ9</accession>
<dbReference type="InterPro" id="IPR054272">
    <property type="entry name" value="DUF7003"/>
</dbReference>
<dbReference type="Proteomes" id="UP001611383">
    <property type="component" value="Chromosome"/>
</dbReference>
<organism evidence="2 3">
    <name type="scientific">Archangium minus</name>
    <dbReference type="NCBI Taxonomy" id="83450"/>
    <lineage>
        <taxon>Bacteria</taxon>
        <taxon>Pseudomonadati</taxon>
        <taxon>Myxococcota</taxon>
        <taxon>Myxococcia</taxon>
        <taxon>Myxococcales</taxon>
        <taxon>Cystobacterineae</taxon>
        <taxon>Archangiaceae</taxon>
        <taxon>Archangium</taxon>
    </lineage>
</organism>
<reference evidence="2 3" key="1">
    <citation type="submission" date="2019-08" db="EMBL/GenBank/DDBJ databases">
        <title>Archangium and Cystobacter genomes.</title>
        <authorList>
            <person name="Chen I.-C.K."/>
            <person name="Wielgoss S."/>
        </authorList>
    </citation>
    <scope>NUCLEOTIDE SEQUENCE [LARGE SCALE GENOMIC DNA]</scope>
    <source>
        <strain evidence="2 3">Cbm 6</strain>
    </source>
</reference>
<evidence type="ECO:0000256" key="1">
    <source>
        <dbReference type="SAM" id="MobiDB-lite"/>
    </source>
</evidence>
<evidence type="ECO:0000313" key="2">
    <source>
        <dbReference type="EMBL" id="WNG43717.1"/>
    </source>
</evidence>
<dbReference type="Pfam" id="PF22535">
    <property type="entry name" value="DUF7003"/>
    <property type="match status" value="1"/>
</dbReference>
<name>A0ABY9WPQ9_9BACT</name>
<dbReference type="EMBL" id="CP043494">
    <property type="protein sequence ID" value="WNG43717.1"/>
    <property type="molecule type" value="Genomic_DNA"/>
</dbReference>
<keyword evidence="3" id="KW-1185">Reference proteome</keyword>
<gene>
    <name evidence="2" type="ORF">F0U60_06100</name>
</gene>
<protein>
    <recommendedName>
        <fullName evidence="4">Lipoprotein</fullName>
    </recommendedName>
</protein>
<evidence type="ECO:0000313" key="3">
    <source>
        <dbReference type="Proteomes" id="UP001611383"/>
    </source>
</evidence>
<proteinExistence type="predicted"/>
<feature type="region of interest" description="Disordered" evidence="1">
    <location>
        <begin position="217"/>
        <end position="237"/>
    </location>
</feature>
<evidence type="ECO:0008006" key="4">
    <source>
        <dbReference type="Google" id="ProtNLM"/>
    </source>
</evidence>
<sequence>MPLNASEILAMLDEAAARFTFPVLDNGYVYPADVRLSGFSSGAQWALVIEVLGFNTRAGGTEGFDVALYRLGNCIPKGKEGQEGFRLDFVFPVDDGPSGELLVERYGELISPAARDVLIRGKVVPLPAPEAYPREEIQLVEPTALRAYELLRALVPEHREQLLATDEELREELPRDMPLRVRWDAWRHPDVAGGERPSGLETFRQLAEALARGEGAGLVPPEPPNTHWSHWPLAGQL</sequence>
<dbReference type="RefSeq" id="WP_395815261.1">
    <property type="nucleotide sequence ID" value="NZ_CP043494.1"/>
</dbReference>